<accession>A0ABY8EU48</accession>
<dbReference type="EMBL" id="CP046237">
    <property type="protein sequence ID" value="WFD49075.1"/>
    <property type="molecule type" value="Genomic_DNA"/>
</dbReference>
<evidence type="ECO:0000313" key="3">
    <source>
        <dbReference type="Proteomes" id="UP000818624"/>
    </source>
</evidence>
<feature type="compositionally biased region" description="Low complexity" evidence="1">
    <location>
        <begin position="218"/>
        <end position="246"/>
    </location>
</feature>
<name>A0ABY8EU48_MALFU</name>
<evidence type="ECO:0000256" key="1">
    <source>
        <dbReference type="SAM" id="MobiDB-lite"/>
    </source>
</evidence>
<evidence type="ECO:0000313" key="2">
    <source>
        <dbReference type="EMBL" id="WFD49075.1"/>
    </source>
</evidence>
<reference evidence="2 3" key="1">
    <citation type="journal article" date="2020" name="Elife">
        <title>Loss of centromere function drives karyotype evolution in closely related Malassezia species.</title>
        <authorList>
            <person name="Sankaranarayanan S.R."/>
            <person name="Ianiri G."/>
            <person name="Coelho M.A."/>
            <person name="Reza M.H."/>
            <person name="Thimmappa B.C."/>
            <person name="Ganguly P."/>
            <person name="Vadnala R.N."/>
            <person name="Sun S."/>
            <person name="Siddharthan R."/>
            <person name="Tellgren-Roth C."/>
            <person name="Dawson T.L."/>
            <person name="Heitman J."/>
            <person name="Sanyal K."/>
        </authorList>
    </citation>
    <scope>NUCLEOTIDE SEQUENCE [LARGE SCALE GENOMIC DNA]</scope>
    <source>
        <strain evidence="2">CBS14141</strain>
    </source>
</reference>
<dbReference type="Proteomes" id="UP000818624">
    <property type="component" value="Chromosome 4"/>
</dbReference>
<feature type="compositionally biased region" description="Low complexity" evidence="1">
    <location>
        <begin position="165"/>
        <end position="181"/>
    </location>
</feature>
<protein>
    <submittedName>
        <fullName evidence="2">Uncharacterized protein</fullName>
    </submittedName>
</protein>
<keyword evidence="3" id="KW-1185">Reference proteome</keyword>
<sequence length="304" mass="31055">MPAPEEGASTARVLLKEQQARLLAAAAPDLARAYEHEFARGVQALLRYGMDASLAPRRDVLWTPHAPSAAAHRHAPIDSLLPAWYAALNPVCVECAVPLLPAITGRHRTVRKARRAAYVCDACGAVQPAQRTSKPPVASVRGRRRMRKEILAGQAPAPVPHAAKDPAAAPKAPKAAHGPGALPTAQAPKEPGALPVAKTPRAPGAVPTQAARVPAAVPTKGARAPGPGAAKAPAPGAVAKGPGAAATSHTPVPAGAAPAGTARRRPNAAADHKEGLRALLQQKKASTPQPAPTRGGLADFLNQL</sequence>
<organism evidence="2 3">
    <name type="scientific">Malassezia furfur</name>
    <name type="common">Pityriasis versicolor infection agent</name>
    <name type="synonym">Pityrosporum furfur</name>
    <dbReference type="NCBI Taxonomy" id="55194"/>
    <lineage>
        <taxon>Eukaryota</taxon>
        <taxon>Fungi</taxon>
        <taxon>Dikarya</taxon>
        <taxon>Basidiomycota</taxon>
        <taxon>Ustilaginomycotina</taxon>
        <taxon>Malasseziomycetes</taxon>
        <taxon>Malasseziales</taxon>
        <taxon>Malasseziaceae</taxon>
        <taxon>Malassezia</taxon>
    </lineage>
</organism>
<proteinExistence type="predicted"/>
<gene>
    <name evidence="2" type="ORF">GLX27_003753</name>
</gene>
<feature type="region of interest" description="Disordered" evidence="1">
    <location>
        <begin position="151"/>
        <end position="304"/>
    </location>
</feature>